<dbReference type="AlphaFoldDB" id="E2BW88"/>
<organism evidence="2">
    <name type="scientific">Harpegnathos saltator</name>
    <name type="common">Jerdon's jumping ant</name>
    <dbReference type="NCBI Taxonomy" id="610380"/>
    <lineage>
        <taxon>Eukaryota</taxon>
        <taxon>Metazoa</taxon>
        <taxon>Ecdysozoa</taxon>
        <taxon>Arthropoda</taxon>
        <taxon>Hexapoda</taxon>
        <taxon>Insecta</taxon>
        <taxon>Pterygota</taxon>
        <taxon>Neoptera</taxon>
        <taxon>Endopterygota</taxon>
        <taxon>Hymenoptera</taxon>
        <taxon>Apocrita</taxon>
        <taxon>Aculeata</taxon>
        <taxon>Formicoidea</taxon>
        <taxon>Formicidae</taxon>
        <taxon>Ponerinae</taxon>
        <taxon>Ponerini</taxon>
        <taxon>Harpegnathos</taxon>
    </lineage>
</organism>
<dbReference type="EMBL" id="GL451103">
    <property type="protein sequence ID" value="EFN79992.1"/>
    <property type="molecule type" value="Genomic_DNA"/>
</dbReference>
<dbReference type="InParanoid" id="E2BW88"/>
<gene>
    <name evidence="1" type="ORF">EAI_10689</name>
</gene>
<reference evidence="1 2" key="1">
    <citation type="journal article" date="2010" name="Science">
        <title>Genomic comparison of the ants Camponotus floridanus and Harpegnathos saltator.</title>
        <authorList>
            <person name="Bonasio R."/>
            <person name="Zhang G."/>
            <person name="Ye C."/>
            <person name="Mutti N.S."/>
            <person name="Fang X."/>
            <person name="Qin N."/>
            <person name="Donahue G."/>
            <person name="Yang P."/>
            <person name="Li Q."/>
            <person name="Li C."/>
            <person name="Zhang P."/>
            <person name="Huang Z."/>
            <person name="Berger S.L."/>
            <person name="Reinberg D."/>
            <person name="Wang J."/>
            <person name="Liebig J."/>
        </authorList>
    </citation>
    <scope>NUCLEOTIDE SEQUENCE [LARGE SCALE GENOMIC DNA]</scope>
    <source>
        <strain evidence="1 2">R22 G/1</strain>
    </source>
</reference>
<sequence>MEANNWEEIEGPTKGLIVSGDGTWRKRRFNSLHGVSAITGYYSGKIDILILAGIALHTARIRTKRASTHHWLKHRRRRAKEELLADNDNPLPTKLQLLLRVPHMTLELTIKGKV</sequence>
<name>E2BW88_HARSA</name>
<dbReference type="Proteomes" id="UP000008237">
    <property type="component" value="Unassembled WGS sequence"/>
</dbReference>
<evidence type="ECO:0000313" key="1">
    <source>
        <dbReference type="EMBL" id="EFN79992.1"/>
    </source>
</evidence>
<keyword evidence="2" id="KW-1185">Reference proteome</keyword>
<accession>E2BW88</accession>
<proteinExistence type="predicted"/>
<evidence type="ECO:0000313" key="2">
    <source>
        <dbReference type="Proteomes" id="UP000008237"/>
    </source>
</evidence>
<protein>
    <submittedName>
        <fullName evidence="1">Uncharacterized protein</fullName>
    </submittedName>
</protein>